<evidence type="ECO:0000256" key="7">
    <source>
        <dbReference type="SAM" id="Phobius"/>
    </source>
</evidence>
<dbReference type="PANTHER" id="PTHR33452">
    <property type="entry name" value="OXIDOREDUCTASE CATD-RELATED"/>
    <property type="match status" value="1"/>
</dbReference>
<keyword evidence="6 7" id="KW-0472">Membrane</keyword>
<dbReference type="InterPro" id="IPR032808">
    <property type="entry name" value="DoxX"/>
</dbReference>
<evidence type="ECO:0000256" key="3">
    <source>
        <dbReference type="ARBA" id="ARBA00022475"/>
    </source>
</evidence>
<evidence type="ECO:0000313" key="8">
    <source>
        <dbReference type="EMBL" id="MDR6291275.1"/>
    </source>
</evidence>
<dbReference type="PANTHER" id="PTHR33452:SF4">
    <property type="entry name" value="BLL4328 PROTEIN"/>
    <property type="match status" value="1"/>
</dbReference>
<name>A0ABU1JRM2_9PROT</name>
<comment type="similarity">
    <text evidence="2">Belongs to the DoxX family.</text>
</comment>
<evidence type="ECO:0000256" key="1">
    <source>
        <dbReference type="ARBA" id="ARBA00004651"/>
    </source>
</evidence>
<evidence type="ECO:0000313" key="9">
    <source>
        <dbReference type="Proteomes" id="UP001262410"/>
    </source>
</evidence>
<dbReference type="EMBL" id="JAVDPW010000006">
    <property type="protein sequence ID" value="MDR6291275.1"/>
    <property type="molecule type" value="Genomic_DNA"/>
</dbReference>
<feature type="transmembrane region" description="Helical" evidence="7">
    <location>
        <begin position="50"/>
        <end position="73"/>
    </location>
</feature>
<comment type="subcellular location">
    <subcellularLocation>
        <location evidence="1">Cell membrane</location>
        <topology evidence="1">Multi-pass membrane protein</topology>
    </subcellularLocation>
</comment>
<comment type="caution">
    <text evidence="8">The sequence shown here is derived from an EMBL/GenBank/DDBJ whole genome shotgun (WGS) entry which is preliminary data.</text>
</comment>
<accession>A0ABU1JRM2</accession>
<organism evidence="8 9">
    <name type="scientific">Inquilinus ginsengisoli</name>
    <dbReference type="NCBI Taxonomy" id="363840"/>
    <lineage>
        <taxon>Bacteria</taxon>
        <taxon>Pseudomonadati</taxon>
        <taxon>Pseudomonadota</taxon>
        <taxon>Alphaproteobacteria</taxon>
        <taxon>Rhodospirillales</taxon>
        <taxon>Rhodospirillaceae</taxon>
        <taxon>Inquilinus</taxon>
    </lineage>
</organism>
<gene>
    <name evidence="8" type="ORF">E9232_003801</name>
</gene>
<dbReference type="Pfam" id="PF07681">
    <property type="entry name" value="DoxX"/>
    <property type="match status" value="1"/>
</dbReference>
<evidence type="ECO:0000256" key="6">
    <source>
        <dbReference type="ARBA" id="ARBA00023136"/>
    </source>
</evidence>
<proteinExistence type="inferred from homology"/>
<evidence type="ECO:0000256" key="5">
    <source>
        <dbReference type="ARBA" id="ARBA00022989"/>
    </source>
</evidence>
<keyword evidence="3" id="KW-1003">Cell membrane</keyword>
<dbReference type="InterPro" id="IPR051907">
    <property type="entry name" value="DoxX-like_oxidoreductase"/>
</dbReference>
<sequence>MASLTDTLDRNWAPRVLSILRIATALFFLQHGFAKLLGFPHVAYFDGLQLFSLIGLAGVLEIVGGLLLLVGLFTRPVAFILSGEMAVAYFSAHAPASFFPLLNQGELAALYSFIFLYLAAAGGGVWSLDAARGGSSRPALA</sequence>
<feature type="transmembrane region" description="Helical" evidence="7">
    <location>
        <begin position="12"/>
        <end position="30"/>
    </location>
</feature>
<keyword evidence="5 7" id="KW-1133">Transmembrane helix</keyword>
<keyword evidence="9" id="KW-1185">Reference proteome</keyword>
<feature type="transmembrane region" description="Helical" evidence="7">
    <location>
        <begin position="108"/>
        <end position="128"/>
    </location>
</feature>
<keyword evidence="4 7" id="KW-0812">Transmembrane</keyword>
<dbReference type="RefSeq" id="WP_374710635.1">
    <property type="nucleotide sequence ID" value="NZ_JAVDPW010000006.1"/>
</dbReference>
<evidence type="ECO:0000256" key="2">
    <source>
        <dbReference type="ARBA" id="ARBA00006679"/>
    </source>
</evidence>
<reference evidence="8 9" key="1">
    <citation type="submission" date="2023-07" db="EMBL/GenBank/DDBJ databases">
        <title>Sorghum-associated microbial communities from plants grown in Nebraska, USA.</title>
        <authorList>
            <person name="Schachtman D."/>
        </authorList>
    </citation>
    <scope>NUCLEOTIDE SEQUENCE [LARGE SCALE GENOMIC DNA]</scope>
    <source>
        <strain evidence="8 9">584</strain>
    </source>
</reference>
<protein>
    <submittedName>
        <fullName evidence="8">Oxidoreductase</fullName>
    </submittedName>
</protein>
<evidence type="ECO:0000256" key="4">
    <source>
        <dbReference type="ARBA" id="ARBA00022692"/>
    </source>
</evidence>
<feature type="transmembrane region" description="Helical" evidence="7">
    <location>
        <begin position="85"/>
        <end position="102"/>
    </location>
</feature>
<dbReference type="Proteomes" id="UP001262410">
    <property type="component" value="Unassembled WGS sequence"/>
</dbReference>